<dbReference type="PANTHER" id="PTHR43818">
    <property type="entry name" value="BCDNA.GH03377"/>
    <property type="match status" value="1"/>
</dbReference>
<dbReference type="Proteomes" id="UP000321301">
    <property type="component" value="Unassembled WGS sequence"/>
</dbReference>
<proteinExistence type="predicted"/>
<dbReference type="SUPFAM" id="SSF51735">
    <property type="entry name" value="NAD(P)-binding Rossmann-fold domains"/>
    <property type="match status" value="1"/>
</dbReference>
<accession>A0A512CFS2</accession>
<dbReference type="PANTHER" id="PTHR43818:SF12">
    <property type="entry name" value="NADH-DEPENDENT DEHYDROGENASE-RELATED"/>
    <property type="match status" value="1"/>
</dbReference>
<gene>
    <name evidence="4" type="ORF">CQA01_35960</name>
</gene>
<reference evidence="4 5" key="1">
    <citation type="submission" date="2019-07" db="EMBL/GenBank/DDBJ databases">
        <title>Whole genome shotgun sequence of Cyclobacterium qasimii NBRC 106168.</title>
        <authorList>
            <person name="Hosoyama A."/>
            <person name="Uohara A."/>
            <person name="Ohji S."/>
            <person name="Ichikawa N."/>
        </authorList>
    </citation>
    <scope>NUCLEOTIDE SEQUENCE [LARGE SCALE GENOMIC DNA]</scope>
    <source>
        <strain evidence="4 5">NBRC 106168</strain>
    </source>
</reference>
<dbReference type="EMBL" id="BJYV01000020">
    <property type="protein sequence ID" value="GEO23062.1"/>
    <property type="molecule type" value="Genomic_DNA"/>
</dbReference>
<dbReference type="InterPro" id="IPR000683">
    <property type="entry name" value="Gfo/Idh/MocA-like_OxRdtase_N"/>
</dbReference>
<feature type="domain" description="GFO/IDH/MocA-like oxidoreductase" evidence="3">
    <location>
        <begin position="164"/>
        <end position="296"/>
    </location>
</feature>
<sequence>MNTRRKFILTSAMAASGLGLSAFSPFSYGKNKVEPLKVGLIGCGSRGQGLASLMRKLPMISLVACCDPIKEHLDKGLSHADKGAKGFADYRELLEKGDIDAVIIATPLYLHFPMAMDAIDAGKHIYVEKTITYSIEEAEKLAQRVNGSSTILQVGHQYRYYALYHKVKEIIDKGWCGQVTQFECQYHSNQDWRKPVKDPSMERHINWRMYKEYSGGLMTELCAHQIDIVNWFVGTSPQKVTGMGSLDYWKDGRENFDHVRATYYYPEGIMSSVSSILTNAYKGYSMNILGTEGTVEILRDKAFIYAEPKHLELGTVDGVSGATVKNGSGDKAEPILFGNNDGKDLDPTSYALIDFVGCVREGRQPFCDVNKGKDTAVAVHLGNKAMEEEKFQYWSKS</sequence>
<dbReference type="Gene3D" id="3.30.360.10">
    <property type="entry name" value="Dihydrodipicolinate Reductase, domain 2"/>
    <property type="match status" value="1"/>
</dbReference>
<feature type="domain" description="Gfo/Idh/MocA-like oxidoreductase N-terminal" evidence="2">
    <location>
        <begin position="36"/>
        <end position="156"/>
    </location>
</feature>
<keyword evidence="5" id="KW-1185">Reference proteome</keyword>
<evidence type="ECO:0000256" key="1">
    <source>
        <dbReference type="SAM" id="SignalP"/>
    </source>
</evidence>
<name>A0A512CFS2_9BACT</name>
<dbReference type="InterPro" id="IPR050463">
    <property type="entry name" value="Gfo/Idh/MocA_oxidrdct_glycsds"/>
</dbReference>
<dbReference type="AlphaFoldDB" id="A0A512CFS2"/>
<evidence type="ECO:0000313" key="5">
    <source>
        <dbReference type="Proteomes" id="UP000321301"/>
    </source>
</evidence>
<evidence type="ECO:0000259" key="2">
    <source>
        <dbReference type="Pfam" id="PF01408"/>
    </source>
</evidence>
<comment type="caution">
    <text evidence="4">The sequence shown here is derived from an EMBL/GenBank/DDBJ whole genome shotgun (WGS) entry which is preliminary data.</text>
</comment>
<dbReference type="GO" id="GO:0000166">
    <property type="term" value="F:nucleotide binding"/>
    <property type="evidence" value="ECO:0007669"/>
    <property type="project" value="InterPro"/>
</dbReference>
<feature type="signal peptide" evidence="1">
    <location>
        <begin position="1"/>
        <end position="29"/>
    </location>
</feature>
<dbReference type="PROSITE" id="PS51318">
    <property type="entry name" value="TAT"/>
    <property type="match status" value="1"/>
</dbReference>
<dbReference type="RefSeq" id="WP_020888850.1">
    <property type="nucleotide sequence ID" value="NZ_BJYV01000020.1"/>
</dbReference>
<dbReference type="InterPro" id="IPR055170">
    <property type="entry name" value="GFO_IDH_MocA-like_dom"/>
</dbReference>
<dbReference type="Pfam" id="PF01408">
    <property type="entry name" value="GFO_IDH_MocA"/>
    <property type="match status" value="1"/>
</dbReference>
<organism evidence="4 5">
    <name type="scientific">Cyclobacterium qasimii</name>
    <dbReference type="NCBI Taxonomy" id="1350429"/>
    <lineage>
        <taxon>Bacteria</taxon>
        <taxon>Pseudomonadati</taxon>
        <taxon>Bacteroidota</taxon>
        <taxon>Cytophagia</taxon>
        <taxon>Cytophagales</taxon>
        <taxon>Cyclobacteriaceae</taxon>
        <taxon>Cyclobacterium</taxon>
    </lineage>
</organism>
<feature type="chain" id="PRO_5022140328" evidence="1">
    <location>
        <begin position="30"/>
        <end position="397"/>
    </location>
</feature>
<dbReference type="SUPFAM" id="SSF55347">
    <property type="entry name" value="Glyceraldehyde-3-phosphate dehydrogenase-like, C-terminal domain"/>
    <property type="match status" value="1"/>
</dbReference>
<dbReference type="InterPro" id="IPR036291">
    <property type="entry name" value="NAD(P)-bd_dom_sf"/>
</dbReference>
<dbReference type="InterPro" id="IPR006311">
    <property type="entry name" value="TAT_signal"/>
</dbReference>
<protein>
    <submittedName>
        <fullName evidence="4">Oxidoreductase</fullName>
    </submittedName>
</protein>
<keyword evidence="1" id="KW-0732">Signal</keyword>
<dbReference type="Gene3D" id="3.40.50.720">
    <property type="entry name" value="NAD(P)-binding Rossmann-like Domain"/>
    <property type="match status" value="1"/>
</dbReference>
<dbReference type="Pfam" id="PF22725">
    <property type="entry name" value="GFO_IDH_MocA_C3"/>
    <property type="match status" value="1"/>
</dbReference>
<evidence type="ECO:0000259" key="3">
    <source>
        <dbReference type="Pfam" id="PF22725"/>
    </source>
</evidence>
<evidence type="ECO:0000313" key="4">
    <source>
        <dbReference type="EMBL" id="GEO23062.1"/>
    </source>
</evidence>